<proteinExistence type="predicted"/>
<name>A0A975WDJ9_9RHOB</name>
<evidence type="ECO:0000256" key="1">
    <source>
        <dbReference type="ARBA" id="ARBA00022737"/>
    </source>
</evidence>
<evidence type="ECO:0000313" key="4">
    <source>
        <dbReference type="EMBL" id="SEK01622.1"/>
    </source>
</evidence>
<dbReference type="SUPFAM" id="SSF54631">
    <property type="entry name" value="CBS-domain pair"/>
    <property type="match status" value="1"/>
</dbReference>
<dbReference type="InterPro" id="IPR051462">
    <property type="entry name" value="CBS_domain-containing"/>
</dbReference>
<evidence type="ECO:0000313" key="5">
    <source>
        <dbReference type="Proteomes" id="UP000182932"/>
    </source>
</evidence>
<dbReference type="EMBL" id="FNYY01000018">
    <property type="protein sequence ID" value="SEK01622.1"/>
    <property type="molecule type" value="Genomic_DNA"/>
</dbReference>
<evidence type="ECO:0000256" key="2">
    <source>
        <dbReference type="PROSITE-ProRule" id="PRU00703"/>
    </source>
</evidence>
<evidence type="ECO:0000259" key="3">
    <source>
        <dbReference type="PROSITE" id="PS51371"/>
    </source>
</evidence>
<accession>A0A975WDJ9</accession>
<dbReference type="Pfam" id="PF00571">
    <property type="entry name" value="CBS"/>
    <property type="match status" value="2"/>
</dbReference>
<dbReference type="SMART" id="SM00116">
    <property type="entry name" value="CBS"/>
    <property type="match status" value="2"/>
</dbReference>
<protein>
    <submittedName>
        <fullName evidence="4">CBS domain-containing protein</fullName>
    </submittedName>
</protein>
<dbReference type="PANTHER" id="PTHR48108:SF34">
    <property type="entry name" value="CBS DOMAIN-CONTAINING PROTEIN YHCV"/>
    <property type="match status" value="1"/>
</dbReference>
<gene>
    <name evidence="4" type="ORF">SAMN04487940_11884</name>
</gene>
<dbReference type="InterPro" id="IPR046342">
    <property type="entry name" value="CBS_dom_sf"/>
</dbReference>
<dbReference type="PANTHER" id="PTHR48108">
    <property type="entry name" value="CBS DOMAIN-CONTAINING PROTEIN CBSX2, CHLOROPLASTIC"/>
    <property type="match status" value="1"/>
</dbReference>
<dbReference type="GeneID" id="80820194"/>
<dbReference type="Gene3D" id="3.10.580.10">
    <property type="entry name" value="CBS-domain"/>
    <property type="match status" value="1"/>
</dbReference>
<sequence>MQVSQVMTAHPVTVTPTQNVRDAAEIMKRIDTGFVPVGDNDRLVGMVTDRDIVVKGLAAGKDADCKISEVMTHEVLYCRDDEEVAAVARNMGENQVRRLPVVDRDKRLVGIVSLGDLSSDGDPSAAGVALEQISES</sequence>
<dbReference type="Proteomes" id="UP000182932">
    <property type="component" value="Unassembled WGS sequence"/>
</dbReference>
<keyword evidence="5" id="KW-1185">Reference proteome</keyword>
<keyword evidence="1" id="KW-0677">Repeat</keyword>
<dbReference type="InterPro" id="IPR000644">
    <property type="entry name" value="CBS_dom"/>
</dbReference>
<dbReference type="PROSITE" id="PS51371">
    <property type="entry name" value="CBS"/>
    <property type="match status" value="2"/>
</dbReference>
<dbReference type="AlphaFoldDB" id="A0A975WDJ9"/>
<reference evidence="4 5" key="1">
    <citation type="submission" date="2016-10" db="EMBL/GenBank/DDBJ databases">
        <authorList>
            <person name="Varghese N."/>
            <person name="Submissions S."/>
        </authorList>
    </citation>
    <scope>NUCLEOTIDE SEQUENCE [LARGE SCALE GENOMIC DNA]</scope>
    <source>
        <strain evidence="4 5">FF3</strain>
    </source>
</reference>
<dbReference type="RefSeq" id="WP_074838442.1">
    <property type="nucleotide sequence ID" value="NZ_CATLQZ010000020.1"/>
</dbReference>
<comment type="caution">
    <text evidence="4">The sequence shown here is derived from an EMBL/GenBank/DDBJ whole genome shotgun (WGS) entry which is preliminary data.</text>
</comment>
<feature type="domain" description="CBS" evidence="3">
    <location>
        <begin position="71"/>
        <end position="130"/>
    </location>
</feature>
<dbReference type="CDD" id="cd04622">
    <property type="entry name" value="CBS_pair_HRP1_like"/>
    <property type="match status" value="1"/>
</dbReference>
<organism evidence="4 5">
    <name type="scientific">Marinovum algicola</name>
    <dbReference type="NCBI Taxonomy" id="42444"/>
    <lineage>
        <taxon>Bacteria</taxon>
        <taxon>Pseudomonadati</taxon>
        <taxon>Pseudomonadota</taxon>
        <taxon>Alphaproteobacteria</taxon>
        <taxon>Rhodobacterales</taxon>
        <taxon>Roseobacteraceae</taxon>
        <taxon>Marinovum</taxon>
    </lineage>
</organism>
<keyword evidence="2" id="KW-0129">CBS domain</keyword>
<feature type="domain" description="CBS" evidence="3">
    <location>
        <begin position="7"/>
        <end position="63"/>
    </location>
</feature>